<feature type="non-terminal residue" evidence="1">
    <location>
        <position position="1"/>
    </location>
</feature>
<reference evidence="1" key="1">
    <citation type="journal article" date="2014" name="Front. Microbiol.">
        <title>High frequency of phylogenetically diverse reductive dehalogenase-homologous genes in deep subseafloor sedimentary metagenomes.</title>
        <authorList>
            <person name="Kawai M."/>
            <person name="Futagami T."/>
            <person name="Toyoda A."/>
            <person name="Takaki Y."/>
            <person name="Nishi S."/>
            <person name="Hori S."/>
            <person name="Arai W."/>
            <person name="Tsubouchi T."/>
            <person name="Morono Y."/>
            <person name="Uchiyama I."/>
            <person name="Ito T."/>
            <person name="Fujiyama A."/>
            <person name="Inagaki F."/>
            <person name="Takami H."/>
        </authorList>
    </citation>
    <scope>NUCLEOTIDE SEQUENCE</scope>
    <source>
        <strain evidence="1">Expedition CK06-06</strain>
    </source>
</reference>
<organism evidence="1">
    <name type="scientific">marine sediment metagenome</name>
    <dbReference type="NCBI Taxonomy" id="412755"/>
    <lineage>
        <taxon>unclassified sequences</taxon>
        <taxon>metagenomes</taxon>
        <taxon>ecological metagenomes</taxon>
    </lineage>
</organism>
<name>X0ZT84_9ZZZZ</name>
<comment type="caution">
    <text evidence="1">The sequence shown here is derived from an EMBL/GenBank/DDBJ whole genome shotgun (WGS) entry which is preliminary data.</text>
</comment>
<dbReference type="EMBL" id="BART01003223">
    <property type="protein sequence ID" value="GAG73030.1"/>
    <property type="molecule type" value="Genomic_DNA"/>
</dbReference>
<dbReference type="AlphaFoldDB" id="X0ZT84"/>
<accession>X0ZT84</accession>
<sequence>LLTFLVVTFLTIGLLIVPSIAFADKKGPLGIPVEIDVSPYSQYISGTYCGDANWTVRLSGGTSGPYYYRVSYGDGKAYTYSTYKTTFPHSHHYCSWSSRWFYQTWKVWRAGGGEDYDYTKVYLYIK</sequence>
<protein>
    <submittedName>
        <fullName evidence="1">Uncharacterized protein</fullName>
    </submittedName>
</protein>
<gene>
    <name evidence="1" type="ORF">S01H4_09087</name>
</gene>
<evidence type="ECO:0000313" key="1">
    <source>
        <dbReference type="EMBL" id="GAG73030.1"/>
    </source>
</evidence>
<proteinExistence type="predicted"/>